<evidence type="ECO:0008006" key="3">
    <source>
        <dbReference type="Google" id="ProtNLM"/>
    </source>
</evidence>
<evidence type="ECO:0000313" key="2">
    <source>
        <dbReference type="Proteomes" id="UP000694402"/>
    </source>
</evidence>
<reference evidence="2" key="1">
    <citation type="journal article" date="2018" name="PLoS ONE">
        <title>Chinook salmon (Oncorhynchus tshawytscha) genome and transcriptome.</title>
        <authorList>
            <person name="Christensen K.A."/>
            <person name="Leong J.S."/>
            <person name="Sakhrani D."/>
            <person name="Biagi C.A."/>
            <person name="Minkley D.R."/>
            <person name="Withler R.E."/>
            <person name="Rondeau E.B."/>
            <person name="Koop B.F."/>
            <person name="Devlin R.H."/>
        </authorList>
    </citation>
    <scope>NUCLEOTIDE SEQUENCE [LARGE SCALE GENOMIC DNA]</scope>
</reference>
<reference evidence="1" key="3">
    <citation type="submission" date="2025-09" db="UniProtKB">
        <authorList>
            <consortium name="Ensembl"/>
        </authorList>
    </citation>
    <scope>IDENTIFICATION</scope>
</reference>
<dbReference type="Gene3D" id="3.30.420.10">
    <property type="entry name" value="Ribonuclease H-like superfamily/Ribonuclease H"/>
    <property type="match status" value="1"/>
</dbReference>
<dbReference type="AlphaFoldDB" id="A0AAZ3RYF8"/>
<dbReference type="GO" id="GO:0003676">
    <property type="term" value="F:nucleic acid binding"/>
    <property type="evidence" value="ECO:0007669"/>
    <property type="project" value="InterPro"/>
</dbReference>
<keyword evidence="2" id="KW-1185">Reference proteome</keyword>
<accession>A0AAZ3RYF8</accession>
<sequence>MFQHGNARPNVARICRQFMEAENVPFLPWPAYSPAMSPIEHVWNALDRCVRQ</sequence>
<proteinExistence type="predicted"/>
<evidence type="ECO:0000313" key="1">
    <source>
        <dbReference type="Ensembl" id="ENSOTSP00005146541.1"/>
    </source>
</evidence>
<protein>
    <recommendedName>
        <fullName evidence="3">Tc1-like transposase DDE domain-containing protein</fullName>
    </recommendedName>
</protein>
<dbReference type="GeneTree" id="ENSGT01120000272006"/>
<reference evidence="1" key="2">
    <citation type="submission" date="2025-08" db="UniProtKB">
        <authorList>
            <consortium name="Ensembl"/>
        </authorList>
    </citation>
    <scope>IDENTIFICATION</scope>
</reference>
<name>A0AAZ3RYF8_ONCTS</name>
<dbReference type="Ensembl" id="ENSOTST00005197806.1">
    <property type="protein sequence ID" value="ENSOTSP00005146541.1"/>
    <property type="gene ID" value="ENSOTSG00005068716.1"/>
</dbReference>
<dbReference type="InterPro" id="IPR036397">
    <property type="entry name" value="RNaseH_sf"/>
</dbReference>
<dbReference type="Proteomes" id="UP000694402">
    <property type="component" value="Unassembled WGS sequence"/>
</dbReference>
<organism evidence="1 2">
    <name type="scientific">Oncorhynchus tshawytscha</name>
    <name type="common">Chinook salmon</name>
    <name type="synonym">Salmo tshawytscha</name>
    <dbReference type="NCBI Taxonomy" id="74940"/>
    <lineage>
        <taxon>Eukaryota</taxon>
        <taxon>Metazoa</taxon>
        <taxon>Chordata</taxon>
        <taxon>Craniata</taxon>
        <taxon>Vertebrata</taxon>
        <taxon>Euteleostomi</taxon>
        <taxon>Actinopterygii</taxon>
        <taxon>Neopterygii</taxon>
        <taxon>Teleostei</taxon>
        <taxon>Protacanthopterygii</taxon>
        <taxon>Salmoniformes</taxon>
        <taxon>Salmonidae</taxon>
        <taxon>Salmoninae</taxon>
        <taxon>Oncorhynchus</taxon>
    </lineage>
</organism>